<dbReference type="EMBL" id="CATNWA010014822">
    <property type="protein sequence ID" value="CAI9576326.1"/>
    <property type="molecule type" value="Genomic_DNA"/>
</dbReference>
<proteinExistence type="predicted"/>
<gene>
    <name evidence="1" type="ORF">SPARVUS_LOCUS8428131</name>
</gene>
<name>A0ABN9DUL1_9NEOB</name>
<reference evidence="1" key="1">
    <citation type="submission" date="2023-05" db="EMBL/GenBank/DDBJ databases">
        <authorList>
            <person name="Stuckert A."/>
        </authorList>
    </citation>
    <scope>NUCLEOTIDE SEQUENCE</scope>
</reference>
<organism evidence="1 2">
    <name type="scientific">Staurois parvus</name>
    <dbReference type="NCBI Taxonomy" id="386267"/>
    <lineage>
        <taxon>Eukaryota</taxon>
        <taxon>Metazoa</taxon>
        <taxon>Chordata</taxon>
        <taxon>Craniata</taxon>
        <taxon>Vertebrata</taxon>
        <taxon>Euteleostomi</taxon>
        <taxon>Amphibia</taxon>
        <taxon>Batrachia</taxon>
        <taxon>Anura</taxon>
        <taxon>Neobatrachia</taxon>
        <taxon>Ranoidea</taxon>
        <taxon>Ranidae</taxon>
        <taxon>Staurois</taxon>
    </lineage>
</organism>
<keyword evidence="2" id="KW-1185">Reference proteome</keyword>
<evidence type="ECO:0000313" key="2">
    <source>
        <dbReference type="Proteomes" id="UP001162483"/>
    </source>
</evidence>
<dbReference type="Proteomes" id="UP001162483">
    <property type="component" value="Unassembled WGS sequence"/>
</dbReference>
<comment type="caution">
    <text evidence="1">The sequence shown here is derived from an EMBL/GenBank/DDBJ whole genome shotgun (WGS) entry which is preliminary data.</text>
</comment>
<protein>
    <submittedName>
        <fullName evidence="1">Uncharacterized protein</fullName>
    </submittedName>
</protein>
<sequence>MALHSRAIQSNVLRVDSTQTAYCETAHSKPYMLTPSFPVSLV</sequence>
<accession>A0ABN9DUL1</accession>
<evidence type="ECO:0000313" key="1">
    <source>
        <dbReference type="EMBL" id="CAI9576326.1"/>
    </source>
</evidence>